<dbReference type="Proteomes" id="UP001163835">
    <property type="component" value="Unassembled WGS sequence"/>
</dbReference>
<evidence type="ECO:0000313" key="1">
    <source>
        <dbReference type="EMBL" id="KAJ3807664.1"/>
    </source>
</evidence>
<comment type="caution">
    <text evidence="1">The sequence shown here is derived from an EMBL/GenBank/DDBJ whole genome shotgun (WGS) entry which is preliminary data.</text>
</comment>
<sequence>MTQTTIGGAATIYEPGVFAKLLLITPFPSFSMAINILEDDAYIGVIQPIDDYESMKPADILDDLEEVHDNVGLELKDIALIQSDDELAIDMSELLDSIKEVSKGVSEKTGQEYGRLMKQWEKFLHKRNMVPEGTNFFCEKPHPQSAVYLAAWIMDSCDELNLNNTKKDASIEPHTFTHAQKMRAAATFGFGQVYGLGMQAWH</sequence>
<evidence type="ECO:0000313" key="2">
    <source>
        <dbReference type="Proteomes" id="UP001163835"/>
    </source>
</evidence>
<name>A0ACC1TSF6_9AGAR</name>
<accession>A0ACC1TSF6</accession>
<gene>
    <name evidence="1" type="ORF">F5876DRAFT_79490</name>
</gene>
<keyword evidence="2" id="KW-1185">Reference proteome</keyword>
<proteinExistence type="predicted"/>
<protein>
    <submittedName>
        <fullName evidence="1">Uncharacterized protein</fullName>
    </submittedName>
</protein>
<organism evidence="1 2">
    <name type="scientific">Lentinula aff. lateritia</name>
    <dbReference type="NCBI Taxonomy" id="2804960"/>
    <lineage>
        <taxon>Eukaryota</taxon>
        <taxon>Fungi</taxon>
        <taxon>Dikarya</taxon>
        <taxon>Basidiomycota</taxon>
        <taxon>Agaricomycotina</taxon>
        <taxon>Agaricomycetes</taxon>
        <taxon>Agaricomycetidae</taxon>
        <taxon>Agaricales</taxon>
        <taxon>Marasmiineae</taxon>
        <taxon>Omphalotaceae</taxon>
        <taxon>Lentinula</taxon>
    </lineage>
</organism>
<reference evidence="1" key="1">
    <citation type="submission" date="2022-09" db="EMBL/GenBank/DDBJ databases">
        <title>A Global Phylogenomic Analysis of the Shiitake Genus Lentinula.</title>
        <authorList>
            <consortium name="DOE Joint Genome Institute"/>
            <person name="Sierra-Patev S."/>
            <person name="Min B."/>
            <person name="Naranjo-Ortiz M."/>
            <person name="Looney B."/>
            <person name="Konkel Z."/>
            <person name="Slot J.C."/>
            <person name="Sakamoto Y."/>
            <person name="Steenwyk J.L."/>
            <person name="Rokas A."/>
            <person name="Carro J."/>
            <person name="Camarero S."/>
            <person name="Ferreira P."/>
            <person name="Molpeceres G."/>
            <person name="Ruiz-Duenas F.J."/>
            <person name="Serrano A."/>
            <person name="Henrissat B."/>
            <person name="Drula E."/>
            <person name="Hughes K.W."/>
            <person name="Mata J.L."/>
            <person name="Ishikawa N.K."/>
            <person name="Vargas-Isla R."/>
            <person name="Ushijima S."/>
            <person name="Smith C.A."/>
            <person name="Ahrendt S."/>
            <person name="Andreopoulos W."/>
            <person name="He G."/>
            <person name="Labutti K."/>
            <person name="Lipzen A."/>
            <person name="Ng V."/>
            <person name="Riley R."/>
            <person name="Sandor L."/>
            <person name="Barry K."/>
            <person name="Martinez A.T."/>
            <person name="Xiao Y."/>
            <person name="Gibbons J.G."/>
            <person name="Terashima K."/>
            <person name="Grigoriev I.V."/>
            <person name="Hibbett D.S."/>
        </authorList>
    </citation>
    <scope>NUCLEOTIDE SEQUENCE</scope>
    <source>
        <strain evidence="1">TMI1499</strain>
    </source>
</reference>
<dbReference type="EMBL" id="MU795285">
    <property type="protein sequence ID" value="KAJ3807664.1"/>
    <property type="molecule type" value="Genomic_DNA"/>
</dbReference>